<protein>
    <recommendedName>
        <fullName evidence="4">DUF2993 domain-containing protein</fullName>
    </recommendedName>
</protein>
<keyword evidence="1" id="KW-0472">Membrane</keyword>
<keyword evidence="3" id="KW-1185">Reference proteome</keyword>
<comment type="caution">
    <text evidence="2">The sequence shown here is derived from an EMBL/GenBank/DDBJ whole genome shotgun (WGS) entry which is preliminary data.</text>
</comment>
<organism evidence="2 3">
    <name type="scientific">Curtobacterium herbarum</name>
    <dbReference type="NCBI Taxonomy" id="150122"/>
    <lineage>
        <taxon>Bacteria</taxon>
        <taxon>Bacillati</taxon>
        <taxon>Actinomycetota</taxon>
        <taxon>Actinomycetes</taxon>
        <taxon>Micrococcales</taxon>
        <taxon>Microbacteriaceae</taxon>
        <taxon>Curtobacterium</taxon>
    </lineage>
</organism>
<evidence type="ECO:0000313" key="2">
    <source>
        <dbReference type="EMBL" id="GAA1492442.1"/>
    </source>
</evidence>
<keyword evidence="1" id="KW-0812">Transmembrane</keyword>
<dbReference type="Pfam" id="PF11209">
    <property type="entry name" value="LmeA"/>
    <property type="match status" value="1"/>
</dbReference>
<proteinExistence type="predicted"/>
<dbReference type="InterPro" id="IPR021373">
    <property type="entry name" value="DUF2993"/>
</dbReference>
<accession>A0ABN1ZB08</accession>
<reference evidence="2 3" key="1">
    <citation type="journal article" date="2019" name="Int. J. Syst. Evol. Microbiol.">
        <title>The Global Catalogue of Microorganisms (GCM) 10K type strain sequencing project: providing services to taxonomists for standard genome sequencing and annotation.</title>
        <authorList>
            <consortium name="The Broad Institute Genomics Platform"/>
            <consortium name="The Broad Institute Genome Sequencing Center for Infectious Disease"/>
            <person name="Wu L."/>
            <person name="Ma J."/>
        </authorList>
    </citation>
    <scope>NUCLEOTIDE SEQUENCE [LARGE SCALE GENOMIC DNA]</scope>
    <source>
        <strain evidence="2 3">JCM 12140</strain>
    </source>
</reference>
<name>A0ABN1ZB08_9MICO</name>
<evidence type="ECO:0000256" key="1">
    <source>
        <dbReference type="SAM" id="Phobius"/>
    </source>
</evidence>
<dbReference type="Proteomes" id="UP001501742">
    <property type="component" value="Unassembled WGS sequence"/>
</dbReference>
<sequence length="256" mass="26734">MSSAAAPATGRRPKRRGRTLAIVLVVVLVVLAVLVVVAEFVLRGVVDRTVASQVEQSLPDGTTGTVDAHVPGIVIPQLLRGTLDDVRITSDRLTVEGIPLAADVTAHDLPVDGKGAVHDVDGTVRLASGAVKDLAKYSPLFERVRLIDGGVELRGSASVLGFRIGYAADGSVTAQSDGRGVTITPKTVRITNSSLGLKVDDIPGVSDVPVPVCTAQFLPEQLRVRSLRVTSAAATVRITAEELPLNEAGLRTTGRC</sequence>
<evidence type="ECO:0008006" key="4">
    <source>
        <dbReference type="Google" id="ProtNLM"/>
    </source>
</evidence>
<gene>
    <name evidence="2" type="ORF">GCM10009627_07880</name>
</gene>
<dbReference type="RefSeq" id="WP_204607678.1">
    <property type="nucleotide sequence ID" value="NZ_BAAAJX010000003.1"/>
</dbReference>
<keyword evidence="1" id="KW-1133">Transmembrane helix</keyword>
<feature type="transmembrane region" description="Helical" evidence="1">
    <location>
        <begin position="20"/>
        <end position="42"/>
    </location>
</feature>
<dbReference type="EMBL" id="BAAAJX010000003">
    <property type="protein sequence ID" value="GAA1492442.1"/>
    <property type="molecule type" value="Genomic_DNA"/>
</dbReference>
<evidence type="ECO:0000313" key="3">
    <source>
        <dbReference type="Proteomes" id="UP001501742"/>
    </source>
</evidence>